<dbReference type="InterPro" id="IPR038724">
    <property type="entry name" value="RepA"/>
</dbReference>
<dbReference type="EMBL" id="JANF02000027">
    <property type="protein sequence ID" value="KER37274.1"/>
    <property type="molecule type" value="Genomic_DNA"/>
</dbReference>
<dbReference type="GO" id="GO:0008270">
    <property type="term" value="F:zinc ion binding"/>
    <property type="evidence" value="ECO:0007669"/>
    <property type="project" value="InterPro"/>
</dbReference>
<dbReference type="CDD" id="cd01029">
    <property type="entry name" value="TOPRIM_primases"/>
    <property type="match status" value="1"/>
</dbReference>
<name>A0A8E0WTU6_9SPHN</name>
<evidence type="ECO:0000313" key="2">
    <source>
        <dbReference type="Proteomes" id="UP000028135"/>
    </source>
</evidence>
<dbReference type="InterPro" id="IPR036977">
    <property type="entry name" value="DNA_primase_Znf_CHC2"/>
</dbReference>
<dbReference type="Gene3D" id="3.40.50.300">
    <property type="entry name" value="P-loop containing nucleotide triphosphate hydrolases"/>
    <property type="match status" value="1"/>
</dbReference>
<dbReference type="RefSeq" id="WP_020820818.1">
    <property type="nucleotide sequence ID" value="NZ_JANF02000027.1"/>
</dbReference>
<dbReference type="Pfam" id="PF13481">
    <property type="entry name" value="AAA_25"/>
    <property type="match status" value="1"/>
</dbReference>
<dbReference type="CDD" id="cd01125">
    <property type="entry name" value="RepA_RSF1010_like"/>
    <property type="match status" value="1"/>
</dbReference>
<evidence type="ECO:0008006" key="3">
    <source>
        <dbReference type="Google" id="ProtNLM"/>
    </source>
</evidence>
<dbReference type="GO" id="GO:0006260">
    <property type="term" value="P:DNA replication"/>
    <property type="evidence" value="ECO:0007669"/>
    <property type="project" value="InterPro"/>
</dbReference>
<protein>
    <recommendedName>
        <fullName evidence="3">AAA+ ATPase domain-containing protein</fullName>
    </recommendedName>
</protein>
<dbReference type="SUPFAM" id="SSF57783">
    <property type="entry name" value="Zinc beta-ribbon"/>
    <property type="match status" value="1"/>
</dbReference>
<dbReference type="Gene3D" id="3.90.580.10">
    <property type="entry name" value="Zinc finger, CHC2-type domain"/>
    <property type="match status" value="1"/>
</dbReference>
<comment type="caution">
    <text evidence="1">The sequence shown here is derived from an EMBL/GenBank/DDBJ whole genome shotgun (WGS) entry which is preliminary data.</text>
</comment>
<proteinExistence type="predicted"/>
<reference evidence="1 2" key="1">
    <citation type="submission" date="2014-05" db="EMBL/GenBank/DDBJ databases">
        <title>Genome Announcement of Sphingobium lucknowense F2.</title>
        <authorList>
            <person name="Lal R."/>
            <person name="Negi V."/>
            <person name="Lata P."/>
            <person name="Sangwan N."/>
            <person name="Gupta S.K."/>
            <person name="Rao D.L.N."/>
            <person name="Das S."/>
        </authorList>
    </citation>
    <scope>NUCLEOTIDE SEQUENCE [LARGE SCALE GENOMIC DNA]</scope>
    <source>
        <strain evidence="1 2">F2</strain>
    </source>
</reference>
<dbReference type="AlphaFoldDB" id="A0A8E0WTU6"/>
<evidence type="ECO:0000313" key="1">
    <source>
        <dbReference type="EMBL" id="KER37274.1"/>
    </source>
</evidence>
<organism evidence="1 2">
    <name type="scientific">Sphingobium indicum F2</name>
    <dbReference type="NCBI Taxonomy" id="1450518"/>
    <lineage>
        <taxon>Bacteria</taxon>
        <taxon>Pseudomonadati</taxon>
        <taxon>Pseudomonadota</taxon>
        <taxon>Alphaproteobacteria</taxon>
        <taxon>Sphingomonadales</taxon>
        <taxon>Sphingomonadaceae</taxon>
        <taxon>Sphingobium</taxon>
    </lineage>
</organism>
<gene>
    <name evidence="1" type="ORF">AL00_06270</name>
</gene>
<dbReference type="SUPFAM" id="SSF52540">
    <property type="entry name" value="P-loop containing nucleoside triphosphate hydrolases"/>
    <property type="match status" value="1"/>
</dbReference>
<dbReference type="Gene3D" id="3.40.1360.10">
    <property type="match status" value="1"/>
</dbReference>
<dbReference type="InterPro" id="IPR027417">
    <property type="entry name" value="P-loop_NTPase"/>
</dbReference>
<dbReference type="InterPro" id="IPR034154">
    <property type="entry name" value="TOPRIM_DnaG/twinkle"/>
</dbReference>
<dbReference type="GO" id="GO:0003677">
    <property type="term" value="F:DNA binding"/>
    <property type="evidence" value="ECO:0007669"/>
    <property type="project" value="InterPro"/>
</dbReference>
<accession>A0A8E0WTU6</accession>
<sequence length="668" mass="73142">MTNILDFNNALRERELEAYLKSGVADDSRADRIRDGLNACAESFIAWMFPAAVFDRRCAKIGNTHGDPGFSLTIETKGSKVGVWKDFGNPDQKGGDLIGLYMAAKGVSFPKALEDLADWIGQGTRPEVNYERQRLAAKAKRVERDLGAPKGEWHYTDADNNIIASVYRFEPAEGGKEFLPWDAVKGAWGNPPVRPLYNIPGILKAQRIIFCEGEKAAKALINLDIPATSVMGGCNSPLDKTDLSPLQGKEVILWADNDEPGAKFAAAVSLALQDIATVSAYVTAPDDAKQGWDAADAVDEGANIAMLLGEQAEPTQRPILPFFWFDEAKPNLEANDFVEGLLTSSAMSVVYGPSNCGKTFFILDLALHVSWGRQWRGRDVEQGAIVYLSLEGAQGIQNRMAAFKRHYKIEGRLPFVAMPKPVNLLDDDADIAAVIQLVHHVAEASGFPVRMVIVDTLSRAMAGGNENSSEDMTALIGNCDRIRSATDAHVCIIHHSGKDEARGARGHSSLRAATDTELEIKRDPEMTFSTVRVAKQRDLEAGDPFNFTLHSVHLGTNTKGKDVTSCVVVEAEKTIITARRHDDLSPKEADAFYTLAQLIGDYGCDPHSGETEGVILKVSINLWAKALKEAETINRDNEDSARKQMSRLRQSLVNKQKISTDGEFVWLS</sequence>
<dbReference type="Proteomes" id="UP000028135">
    <property type="component" value="Unassembled WGS sequence"/>
</dbReference>